<proteinExistence type="inferred from homology"/>
<keyword evidence="11" id="KW-0175">Coiled coil</keyword>
<dbReference type="InterPro" id="IPR048369">
    <property type="entry name" value="COG6_C"/>
</dbReference>
<dbReference type="EMBL" id="KV417283">
    <property type="protein sequence ID" value="KZO96641.1"/>
    <property type="molecule type" value="Genomic_DNA"/>
</dbReference>
<evidence type="ECO:0000259" key="13">
    <source>
        <dbReference type="Pfam" id="PF06419"/>
    </source>
</evidence>
<evidence type="ECO:0000256" key="9">
    <source>
        <dbReference type="ARBA" id="ARBA00043873"/>
    </source>
</evidence>
<comment type="subcellular location">
    <subcellularLocation>
        <location evidence="1 10">Golgi apparatus membrane</location>
        <topology evidence="1 10">Peripheral membrane protein</topology>
    </subcellularLocation>
</comment>
<dbReference type="InterPro" id="IPR048368">
    <property type="entry name" value="COG6_N"/>
</dbReference>
<keyword evidence="4 10" id="KW-0813">Transport</keyword>
<feature type="coiled-coil region" evidence="11">
    <location>
        <begin position="115"/>
        <end position="149"/>
    </location>
</feature>
<evidence type="ECO:0000256" key="4">
    <source>
        <dbReference type="ARBA" id="ARBA00022448"/>
    </source>
</evidence>
<evidence type="ECO:0000313" key="15">
    <source>
        <dbReference type="EMBL" id="KZO96641.1"/>
    </source>
</evidence>
<dbReference type="SMART" id="SM01087">
    <property type="entry name" value="COG6"/>
    <property type="match status" value="1"/>
</dbReference>
<keyword evidence="5 10" id="KW-0653">Protein transport</keyword>
<dbReference type="InterPro" id="IPR010490">
    <property type="entry name" value="COG6"/>
</dbReference>
<comment type="function">
    <text evidence="9">Acts as a component of the peripheral membrane COG complex that is involved in intra-Golgi protein trafficking. COG is located at the cis-Golgi, and regulates tethering of retrograde intra-Golgi vesicles and possibly a number of other membrane trafficking events.</text>
</comment>
<name>A0A167MET9_CALVF</name>
<sequence length="712" mass="78002">MASIPSPSPSLLSPPIAVSAFSPNRRTSFGLGPATSSTGRNNPLTLRLYKVLGSSYSDPATYEALTTVSEFYGDAVDSGGTAARARKTLRKDTEERLAEGSKRFLDAFGEVNSKLDVLQENVSEMHTRCDDAQNQLQTAQLACKHLLEMSSSLLTQRQSTATKSALISLFLSRFTLTEAETEALTSRDVPVGDRVFHALDSAARIREECRVLLTGEGGGTKAGTDIMTTTSSLLEKGHEKVARWASFDLHTLARDPPAEVPPALQEAIRRLRPYPDLLSSALSTFTDTRRSHLLSSFLSALTRNPTSRAPIELHAHDPIRYVGDMLAWVHGAVAGEKEFLESLFGIRVSRWVGDKRTPAPKGQEAEEVERLVDEGLERVRAPLKVRVQQTIRSQESPLVTYKLYNLLQFYTVIIAQTVGPEVQLAKLLGELTDDAYNIFFEALAAQGRSLLRFLHPPDIDLSPPLELRSAAHTLREIIEVYTSALVPPPSVAPPNLSTEDIKSPTTEQPGVPADERSFDKVLSASLGPMEEMCKRVAELGGGGWNGKVFNVNCIVYMQSVLAPFESAQVQVMDLQVKVENAVEDLVEEHYAKTLKDSGLAPILQAIETQDADTPLSHLPPASPSALSAALTAFSQFLESPLLSPALLPAQISLIIHQRTLERVEEGYARICEEVRKPENRYEAAETVLGGRRPWGDRRVLRQIFGLAAADEP</sequence>
<evidence type="ECO:0000256" key="2">
    <source>
        <dbReference type="ARBA" id="ARBA00011023"/>
    </source>
</evidence>
<evidence type="ECO:0000256" key="3">
    <source>
        <dbReference type="ARBA" id="ARBA00020973"/>
    </source>
</evidence>
<comment type="function">
    <text evidence="10">Acts as component of the peripheral membrane COG complex that is involved in intra-Golgi protein trafficking. COG is located at the cis-Golgi, and regulates tethering of retrograde intra-Golgi vesicles and possibly a number of other membrane trafficking events.</text>
</comment>
<dbReference type="OrthoDB" id="272987at2759"/>
<comment type="similarity">
    <text evidence="2 10">Belongs to the COG6 family.</text>
</comment>
<evidence type="ECO:0000313" key="16">
    <source>
        <dbReference type="Proteomes" id="UP000076738"/>
    </source>
</evidence>
<feature type="domain" description="Conserved oligomeric complex COG6 N-terminal" evidence="13">
    <location>
        <begin position="82"/>
        <end position="186"/>
    </location>
</feature>
<gene>
    <name evidence="15" type="ORF">CALVIDRAFT_563718</name>
</gene>
<dbReference type="GO" id="GO:0006891">
    <property type="term" value="P:intra-Golgi vesicle-mediated transport"/>
    <property type="evidence" value="ECO:0007669"/>
    <property type="project" value="UniProtKB-UniRule"/>
</dbReference>
<evidence type="ECO:0000256" key="8">
    <source>
        <dbReference type="ARBA" id="ARBA00031348"/>
    </source>
</evidence>
<reference evidence="15 16" key="1">
    <citation type="journal article" date="2016" name="Mol. Biol. Evol.">
        <title>Comparative Genomics of Early-Diverging Mushroom-Forming Fungi Provides Insights into the Origins of Lignocellulose Decay Capabilities.</title>
        <authorList>
            <person name="Nagy L.G."/>
            <person name="Riley R."/>
            <person name="Tritt A."/>
            <person name="Adam C."/>
            <person name="Daum C."/>
            <person name="Floudas D."/>
            <person name="Sun H."/>
            <person name="Yadav J.S."/>
            <person name="Pangilinan J."/>
            <person name="Larsson K.H."/>
            <person name="Matsuura K."/>
            <person name="Barry K."/>
            <person name="Labutti K."/>
            <person name="Kuo R."/>
            <person name="Ohm R.A."/>
            <person name="Bhattacharya S.S."/>
            <person name="Shirouzu T."/>
            <person name="Yoshinaga Y."/>
            <person name="Martin F.M."/>
            <person name="Grigoriev I.V."/>
            <person name="Hibbett D.S."/>
        </authorList>
    </citation>
    <scope>NUCLEOTIDE SEQUENCE [LARGE SCALE GENOMIC DNA]</scope>
    <source>
        <strain evidence="15 16">TUFC12733</strain>
    </source>
</reference>
<dbReference type="Proteomes" id="UP000076738">
    <property type="component" value="Unassembled WGS sequence"/>
</dbReference>
<protein>
    <recommendedName>
        <fullName evidence="3 10">Conserved oligomeric Golgi complex subunit 6</fullName>
        <shortName evidence="10">COG complex subunit 6</shortName>
    </recommendedName>
    <alternativeName>
        <fullName evidence="8 10">Component of oligomeric Golgi complex 6</fullName>
    </alternativeName>
</protein>
<feature type="region of interest" description="Disordered" evidence="12">
    <location>
        <begin position="491"/>
        <end position="513"/>
    </location>
</feature>
<evidence type="ECO:0000256" key="1">
    <source>
        <dbReference type="ARBA" id="ARBA00004395"/>
    </source>
</evidence>
<accession>A0A167MET9</accession>
<keyword evidence="7 10" id="KW-0472">Membrane</keyword>
<dbReference type="PANTHER" id="PTHR21506:SF0">
    <property type="entry name" value="CONSERVED OLIGOMERIC GOLGI COMPLEX SUBUNIT 6"/>
    <property type="match status" value="1"/>
</dbReference>
<organism evidence="15 16">
    <name type="scientific">Calocera viscosa (strain TUFC12733)</name>
    <dbReference type="NCBI Taxonomy" id="1330018"/>
    <lineage>
        <taxon>Eukaryota</taxon>
        <taxon>Fungi</taxon>
        <taxon>Dikarya</taxon>
        <taxon>Basidiomycota</taxon>
        <taxon>Agaricomycotina</taxon>
        <taxon>Dacrymycetes</taxon>
        <taxon>Dacrymycetales</taxon>
        <taxon>Dacrymycetaceae</taxon>
        <taxon>Calocera</taxon>
    </lineage>
</organism>
<dbReference type="GO" id="GO:0017119">
    <property type="term" value="C:Golgi transport complex"/>
    <property type="evidence" value="ECO:0007669"/>
    <property type="project" value="UniProtKB-UniRule"/>
</dbReference>
<dbReference type="Pfam" id="PF06419">
    <property type="entry name" value="COG6_N"/>
    <property type="match status" value="1"/>
</dbReference>
<dbReference type="PANTHER" id="PTHR21506">
    <property type="entry name" value="COMPONENT OF OLIGOMERIC GOLGI COMPLEX 6"/>
    <property type="match status" value="1"/>
</dbReference>
<evidence type="ECO:0000256" key="12">
    <source>
        <dbReference type="SAM" id="MobiDB-lite"/>
    </source>
</evidence>
<evidence type="ECO:0000259" key="14">
    <source>
        <dbReference type="Pfam" id="PF20653"/>
    </source>
</evidence>
<feature type="domain" description="Conserved Oligomeric Golgi complex subunit 6 C-terminal" evidence="14">
    <location>
        <begin position="221"/>
        <end position="687"/>
    </location>
</feature>
<keyword evidence="6 10" id="KW-0333">Golgi apparatus</keyword>
<keyword evidence="16" id="KW-1185">Reference proteome</keyword>
<dbReference type="AlphaFoldDB" id="A0A167MET9"/>
<evidence type="ECO:0000256" key="5">
    <source>
        <dbReference type="ARBA" id="ARBA00022927"/>
    </source>
</evidence>
<evidence type="ECO:0000256" key="11">
    <source>
        <dbReference type="SAM" id="Coils"/>
    </source>
</evidence>
<dbReference type="GO" id="GO:0000139">
    <property type="term" value="C:Golgi membrane"/>
    <property type="evidence" value="ECO:0007669"/>
    <property type="project" value="UniProtKB-SubCell"/>
</dbReference>
<dbReference type="Pfam" id="PF20653">
    <property type="entry name" value="COG6_C"/>
    <property type="match status" value="1"/>
</dbReference>
<dbReference type="STRING" id="1330018.A0A167MET9"/>
<evidence type="ECO:0000256" key="10">
    <source>
        <dbReference type="RuleBase" id="RU365075"/>
    </source>
</evidence>
<evidence type="ECO:0000256" key="7">
    <source>
        <dbReference type="ARBA" id="ARBA00023136"/>
    </source>
</evidence>
<dbReference type="GO" id="GO:0015031">
    <property type="term" value="P:protein transport"/>
    <property type="evidence" value="ECO:0007669"/>
    <property type="project" value="UniProtKB-KW"/>
</dbReference>
<comment type="subunit">
    <text evidence="10">Component of the conserved oligomeric Golgi complex.</text>
</comment>
<evidence type="ECO:0000256" key="6">
    <source>
        <dbReference type="ARBA" id="ARBA00023034"/>
    </source>
</evidence>